<dbReference type="Pfam" id="PF25917">
    <property type="entry name" value="BSH_RND"/>
    <property type="match status" value="1"/>
</dbReference>
<comment type="similarity">
    <text evidence="1">Belongs to the membrane fusion protein (MFP) (TC 8.A.1) family.</text>
</comment>
<name>A0AAN1WIW1_9GAMM</name>
<dbReference type="Proteomes" id="UP001320119">
    <property type="component" value="Chromosome"/>
</dbReference>
<dbReference type="Gene3D" id="2.40.420.20">
    <property type="match status" value="1"/>
</dbReference>
<evidence type="ECO:0000313" key="7">
    <source>
        <dbReference type="Proteomes" id="UP001320119"/>
    </source>
</evidence>
<dbReference type="Gene3D" id="1.10.287.470">
    <property type="entry name" value="Helix hairpin bin"/>
    <property type="match status" value="1"/>
</dbReference>
<dbReference type="RefSeq" id="WP_236982746.1">
    <property type="nucleotide sequence ID" value="NZ_AP023086.1"/>
</dbReference>
<dbReference type="AlphaFoldDB" id="A0AAN1WIW1"/>
<protein>
    <submittedName>
        <fullName evidence="6">Membrane fusion protein, multidrug efflux system</fullName>
    </submittedName>
</protein>
<feature type="coiled-coil region" evidence="2">
    <location>
        <begin position="102"/>
        <end position="160"/>
    </location>
</feature>
<dbReference type="KEGG" id="marq:MARGE09_P2627"/>
<dbReference type="PANTHER" id="PTHR30469">
    <property type="entry name" value="MULTIDRUG RESISTANCE PROTEIN MDTA"/>
    <property type="match status" value="1"/>
</dbReference>
<feature type="domain" description="Multidrug resistance protein MdtA-like alpha-helical hairpin" evidence="3">
    <location>
        <begin position="104"/>
        <end position="163"/>
    </location>
</feature>
<dbReference type="Gene3D" id="2.40.30.170">
    <property type="match status" value="1"/>
</dbReference>
<dbReference type="NCBIfam" id="TIGR01730">
    <property type="entry name" value="RND_mfp"/>
    <property type="match status" value="1"/>
</dbReference>
<feature type="domain" description="CusB-like beta-barrel" evidence="5">
    <location>
        <begin position="202"/>
        <end position="273"/>
    </location>
</feature>
<evidence type="ECO:0000259" key="4">
    <source>
        <dbReference type="Pfam" id="PF25917"/>
    </source>
</evidence>
<dbReference type="Pfam" id="PF25954">
    <property type="entry name" value="Beta-barrel_RND_2"/>
    <property type="match status" value="1"/>
</dbReference>
<evidence type="ECO:0000256" key="2">
    <source>
        <dbReference type="SAM" id="Coils"/>
    </source>
</evidence>
<dbReference type="FunFam" id="2.40.30.170:FF:000010">
    <property type="entry name" value="Efflux RND transporter periplasmic adaptor subunit"/>
    <property type="match status" value="1"/>
</dbReference>
<proteinExistence type="inferred from homology"/>
<keyword evidence="2" id="KW-0175">Coiled coil</keyword>
<sequence>MAVRIIVTLFGLLLLIGVLAGIKGMQFKAMADAGASMLPPPEVVSSAVVKKALWEQTRRSVGSIEAVRGVTLTADFSGRVDKIQFTSGAEVEKGDLLLQQNVDAEKAQLRAAQASLALAKANLSRSKELLAKKVVSQSQYDAADAEHKAAQAQVENVEVAIEKKSIKAPFSGRLGIRKVNIGQDIQQGEAIVTLQTADSMLVNFNLPQQDLAVIKLGLKVRLKTDAVPGHIYTGKITAINPEVNARSRNVLVQALLDNDNERLLPGMFASVDVILPEQREIIAVPITAVRYATYGDSVFTLSEKPAEEGADKSALIATQQFVQLGESRGDFVEVLEGLNDNAVVATAGLFKLRNGDPVAINNDVGLDFEQSPNPVDR</sequence>
<dbReference type="Gene3D" id="2.40.50.100">
    <property type="match status" value="1"/>
</dbReference>
<gene>
    <name evidence="6" type="ORF">MARGE09_P2627</name>
</gene>
<dbReference type="InterPro" id="IPR058792">
    <property type="entry name" value="Beta-barrel_RND_2"/>
</dbReference>
<evidence type="ECO:0000313" key="6">
    <source>
        <dbReference type="EMBL" id="BCD98426.1"/>
    </source>
</evidence>
<dbReference type="InterPro" id="IPR058624">
    <property type="entry name" value="MdtA-like_HH"/>
</dbReference>
<evidence type="ECO:0000259" key="5">
    <source>
        <dbReference type="Pfam" id="PF25954"/>
    </source>
</evidence>
<dbReference type="PANTHER" id="PTHR30469:SF11">
    <property type="entry name" value="BLL4320 PROTEIN"/>
    <property type="match status" value="1"/>
</dbReference>
<reference evidence="6 7" key="1">
    <citation type="journal article" date="2022" name="IScience">
        <title>An ultrasensitive nanofiber-based assay for enzymatic hydrolysis and deep-sea microbial degradation of cellulose.</title>
        <authorList>
            <person name="Tsudome M."/>
            <person name="Tachioka M."/>
            <person name="Miyazaki M."/>
            <person name="Uchimura K."/>
            <person name="Tsuda M."/>
            <person name="Takaki Y."/>
            <person name="Deguchi S."/>
        </authorList>
    </citation>
    <scope>NUCLEOTIDE SEQUENCE [LARGE SCALE GENOMIC DNA]</scope>
    <source>
        <strain evidence="6 7">GE09</strain>
    </source>
</reference>
<dbReference type="GO" id="GO:1990281">
    <property type="term" value="C:efflux pump complex"/>
    <property type="evidence" value="ECO:0007669"/>
    <property type="project" value="TreeGrafter"/>
</dbReference>
<accession>A0AAN1WIW1</accession>
<dbReference type="InterPro" id="IPR006143">
    <property type="entry name" value="RND_pump_MFP"/>
</dbReference>
<organism evidence="6 7">
    <name type="scientific">Marinagarivorans cellulosilyticus</name>
    <dbReference type="NCBI Taxonomy" id="2721545"/>
    <lineage>
        <taxon>Bacteria</taxon>
        <taxon>Pseudomonadati</taxon>
        <taxon>Pseudomonadota</taxon>
        <taxon>Gammaproteobacteria</taxon>
        <taxon>Cellvibrionales</taxon>
        <taxon>Cellvibrionaceae</taxon>
        <taxon>Marinagarivorans</taxon>
    </lineage>
</organism>
<dbReference type="InterPro" id="IPR058625">
    <property type="entry name" value="MdtA-like_BSH"/>
</dbReference>
<evidence type="ECO:0000256" key="1">
    <source>
        <dbReference type="ARBA" id="ARBA00009477"/>
    </source>
</evidence>
<dbReference type="Pfam" id="PF25876">
    <property type="entry name" value="HH_MFP_RND"/>
    <property type="match status" value="1"/>
</dbReference>
<keyword evidence="7" id="KW-1185">Reference proteome</keyword>
<dbReference type="EMBL" id="AP023086">
    <property type="protein sequence ID" value="BCD98426.1"/>
    <property type="molecule type" value="Genomic_DNA"/>
</dbReference>
<feature type="domain" description="Multidrug resistance protein MdtA-like barrel-sandwich hybrid" evidence="4">
    <location>
        <begin position="69"/>
        <end position="190"/>
    </location>
</feature>
<evidence type="ECO:0000259" key="3">
    <source>
        <dbReference type="Pfam" id="PF25876"/>
    </source>
</evidence>
<dbReference type="SUPFAM" id="SSF111369">
    <property type="entry name" value="HlyD-like secretion proteins"/>
    <property type="match status" value="1"/>
</dbReference>
<dbReference type="GO" id="GO:0015562">
    <property type="term" value="F:efflux transmembrane transporter activity"/>
    <property type="evidence" value="ECO:0007669"/>
    <property type="project" value="TreeGrafter"/>
</dbReference>